<dbReference type="OrthoDB" id="1446707at2"/>
<sequence>MTKISAIILSLTILFQSFNFDLEDLNNIPALADHISCHLDSGDSFVDFFEMHYGSESNNHEQEHKEHKELPFKHQHLESHFQMVYILCVQNYPFNFNEVKLETNNFTYKEPTTNLFINNLFQPPQKLHS</sequence>
<reference evidence="1 2" key="1">
    <citation type="journal article" date="2011" name="J. Microbiol.">
        <title>Gramella jeungdoensis sp. nov., isolated from a solar saltern in Korea.</title>
        <authorList>
            <person name="Joung Y."/>
            <person name="Kim H."/>
            <person name="Jang T."/>
            <person name="Ahn T.S."/>
            <person name="Joh K."/>
        </authorList>
    </citation>
    <scope>NUCLEOTIDE SEQUENCE [LARGE SCALE GENOMIC DNA]</scope>
    <source>
        <strain evidence="1 2">KCTC 23123</strain>
    </source>
</reference>
<dbReference type="RefSeq" id="WP_134246826.1">
    <property type="nucleotide sequence ID" value="NZ_SNQI01000001.1"/>
</dbReference>
<evidence type="ECO:0000313" key="2">
    <source>
        <dbReference type="Proteomes" id="UP000298517"/>
    </source>
</evidence>
<gene>
    <name evidence="1" type="ORF">E2488_02925</name>
</gene>
<name>A0A4Y8AW99_9FLAO</name>
<dbReference type="Proteomes" id="UP000298517">
    <property type="component" value="Unassembled WGS sequence"/>
</dbReference>
<protein>
    <submittedName>
        <fullName evidence="1">Uncharacterized protein</fullName>
    </submittedName>
</protein>
<organism evidence="1 2">
    <name type="scientific">Gramella jeungdoensis</name>
    <dbReference type="NCBI Taxonomy" id="708091"/>
    <lineage>
        <taxon>Bacteria</taxon>
        <taxon>Pseudomonadati</taxon>
        <taxon>Bacteroidota</taxon>
        <taxon>Flavobacteriia</taxon>
        <taxon>Flavobacteriales</taxon>
        <taxon>Flavobacteriaceae</taxon>
        <taxon>Christiangramia</taxon>
    </lineage>
</organism>
<dbReference type="EMBL" id="SNQI01000001">
    <property type="protein sequence ID" value="TEW76816.1"/>
    <property type="molecule type" value="Genomic_DNA"/>
</dbReference>
<dbReference type="AlphaFoldDB" id="A0A4Y8AW99"/>
<keyword evidence="2" id="KW-1185">Reference proteome</keyword>
<proteinExistence type="predicted"/>
<evidence type="ECO:0000313" key="1">
    <source>
        <dbReference type="EMBL" id="TEW76816.1"/>
    </source>
</evidence>
<accession>A0A4Y8AW99</accession>
<comment type="caution">
    <text evidence="1">The sequence shown here is derived from an EMBL/GenBank/DDBJ whole genome shotgun (WGS) entry which is preliminary data.</text>
</comment>